<accession>A0A1A8Y071</accession>
<proteinExistence type="predicted"/>
<organism evidence="2 3">
    <name type="scientific">Candidatus Propionivibrio aalborgensis</name>
    <dbReference type="NCBI Taxonomy" id="1860101"/>
    <lineage>
        <taxon>Bacteria</taxon>
        <taxon>Pseudomonadati</taxon>
        <taxon>Pseudomonadota</taxon>
        <taxon>Betaproteobacteria</taxon>
        <taxon>Rhodocyclales</taxon>
        <taxon>Rhodocyclaceae</taxon>
        <taxon>Propionivibrio</taxon>
    </lineage>
</organism>
<dbReference type="InterPro" id="IPR008023">
    <property type="entry name" value="DUF748"/>
</dbReference>
<evidence type="ECO:0000313" key="2">
    <source>
        <dbReference type="EMBL" id="SBT10366.1"/>
    </source>
</evidence>
<evidence type="ECO:0000256" key="1">
    <source>
        <dbReference type="SAM" id="MobiDB-lite"/>
    </source>
</evidence>
<dbReference type="RefSeq" id="WP_186411959.1">
    <property type="nucleotide sequence ID" value="NZ_FLQY01000344.1"/>
</dbReference>
<dbReference type="Pfam" id="PF05359">
    <property type="entry name" value="DUF748"/>
    <property type="match status" value="1"/>
</dbReference>
<protein>
    <recommendedName>
        <fullName evidence="4">AsmA domain-containing protein</fullName>
    </recommendedName>
</protein>
<reference evidence="2 3" key="1">
    <citation type="submission" date="2016-06" db="EMBL/GenBank/DDBJ databases">
        <authorList>
            <person name="Kjaerup R.B."/>
            <person name="Dalgaard T.S."/>
            <person name="Juul-Madsen H.R."/>
        </authorList>
    </citation>
    <scope>NUCLEOTIDE SEQUENCE [LARGE SCALE GENOMIC DNA]</scope>
    <source>
        <strain evidence="2">2</strain>
    </source>
</reference>
<dbReference type="PANTHER" id="PTHR30441:SF4">
    <property type="entry name" value="PROTEIN ASMA"/>
    <property type="match status" value="1"/>
</dbReference>
<sequence length="391" mass="41714">MSARARRWILILGSGFIVLLIVGFAAFQFAIHSLKGQVEKALGPNGEVKEIRVSLTGLEVIGVRIHSARVPANADKTKAWPAEDQLRAERILIVPAIRDLFSARVVLLKLRIEGAYISVLRARDGTIHVLPSLLERPEPAGETGTTRQAEDRSSGGDQGVATPVSIRNVELVDGTIEFYDATIRQPPLKLRLEQISASIGKLQLPDLAGQSPIKLDAILKGVRRDGKVSIDGTIELASKESEIATRLSGVDLVALQPYLIKVSESGVKKGTLDLDLKSTVRKGLLHAPGTLTLSDMELASSSTSGTIMGLPRKATIAMMKNRKGKISVNFVLEGNINDPRFSLNENLTTRIGTSVAEALGISVEGLAKGIESVGSGSAKGLGETLGKLFGK</sequence>
<dbReference type="EMBL" id="FLQY01000344">
    <property type="protein sequence ID" value="SBT10366.1"/>
    <property type="molecule type" value="Genomic_DNA"/>
</dbReference>
<dbReference type="GO" id="GO:0090313">
    <property type="term" value="P:regulation of protein targeting to membrane"/>
    <property type="evidence" value="ECO:0007669"/>
    <property type="project" value="TreeGrafter"/>
</dbReference>
<evidence type="ECO:0008006" key="4">
    <source>
        <dbReference type="Google" id="ProtNLM"/>
    </source>
</evidence>
<dbReference type="PANTHER" id="PTHR30441">
    <property type="entry name" value="DUF748 DOMAIN-CONTAINING PROTEIN"/>
    <property type="match status" value="1"/>
</dbReference>
<feature type="region of interest" description="Disordered" evidence="1">
    <location>
        <begin position="133"/>
        <end position="161"/>
    </location>
</feature>
<name>A0A1A8Y071_9RHOO</name>
<dbReference type="InterPro" id="IPR052894">
    <property type="entry name" value="AsmA-related"/>
</dbReference>
<evidence type="ECO:0000313" key="3">
    <source>
        <dbReference type="Proteomes" id="UP000199600"/>
    </source>
</evidence>
<dbReference type="GO" id="GO:0005886">
    <property type="term" value="C:plasma membrane"/>
    <property type="evidence" value="ECO:0007669"/>
    <property type="project" value="TreeGrafter"/>
</dbReference>
<gene>
    <name evidence="2" type="ORF">PROAA_430003</name>
</gene>
<dbReference type="AlphaFoldDB" id="A0A1A8Y071"/>
<dbReference type="Proteomes" id="UP000199600">
    <property type="component" value="Unassembled WGS sequence"/>
</dbReference>
<keyword evidence="3" id="KW-1185">Reference proteome</keyword>